<dbReference type="SUPFAM" id="SSF51905">
    <property type="entry name" value="FAD/NAD(P)-binding domain"/>
    <property type="match status" value="1"/>
</dbReference>
<dbReference type="GO" id="GO:0016491">
    <property type="term" value="F:oxidoreductase activity"/>
    <property type="evidence" value="ECO:0007669"/>
    <property type="project" value="UniProtKB-KW"/>
</dbReference>
<keyword evidence="4" id="KW-0408">Iron</keyword>
<dbReference type="PRINTS" id="PR00469">
    <property type="entry name" value="PNDRDTASEII"/>
</dbReference>
<evidence type="ECO:0000256" key="3">
    <source>
        <dbReference type="ARBA" id="ARBA00023002"/>
    </source>
</evidence>
<evidence type="ECO:0000313" key="7">
    <source>
        <dbReference type="Proteomes" id="UP001597277"/>
    </source>
</evidence>
<evidence type="ECO:0000256" key="5">
    <source>
        <dbReference type="ARBA" id="ARBA00023014"/>
    </source>
</evidence>
<evidence type="ECO:0000256" key="4">
    <source>
        <dbReference type="ARBA" id="ARBA00023004"/>
    </source>
</evidence>
<dbReference type="EC" id="1.-.-.-" evidence="6"/>
<comment type="caution">
    <text evidence="6">The sequence shown here is derived from an EMBL/GenBank/DDBJ whole genome shotgun (WGS) entry which is preliminary data.</text>
</comment>
<dbReference type="InterPro" id="IPR036188">
    <property type="entry name" value="FAD/NAD-bd_sf"/>
</dbReference>
<keyword evidence="3 6" id="KW-0560">Oxidoreductase</keyword>
<evidence type="ECO:0000256" key="1">
    <source>
        <dbReference type="ARBA" id="ARBA00022485"/>
    </source>
</evidence>
<keyword evidence="1" id="KW-0004">4Fe-4S</keyword>
<accession>A0ABW4L698</accession>
<dbReference type="Proteomes" id="UP001597277">
    <property type="component" value="Unassembled WGS sequence"/>
</dbReference>
<keyword evidence="5" id="KW-0411">Iron-sulfur</keyword>
<reference evidence="7" key="1">
    <citation type="journal article" date="2019" name="Int. J. Syst. Evol. Microbiol.">
        <title>The Global Catalogue of Microorganisms (GCM) 10K type strain sequencing project: providing services to taxonomists for standard genome sequencing and annotation.</title>
        <authorList>
            <consortium name="The Broad Institute Genomics Platform"/>
            <consortium name="The Broad Institute Genome Sequencing Center for Infectious Disease"/>
            <person name="Wu L."/>
            <person name="Ma J."/>
        </authorList>
    </citation>
    <scope>NUCLEOTIDE SEQUENCE [LARGE SCALE GENOMIC DNA]</scope>
    <source>
        <strain evidence="7">JCM 17130</strain>
    </source>
</reference>
<dbReference type="PANTHER" id="PTHR43498">
    <property type="entry name" value="FERREDOXIN:COB-COM HETERODISULFIDE REDUCTASE SUBUNIT A"/>
    <property type="match status" value="1"/>
</dbReference>
<evidence type="ECO:0000256" key="2">
    <source>
        <dbReference type="ARBA" id="ARBA00022723"/>
    </source>
</evidence>
<dbReference type="Gene3D" id="3.50.50.60">
    <property type="entry name" value="FAD/NAD(P)-binding domain"/>
    <property type="match status" value="1"/>
</dbReference>
<organism evidence="6 7">
    <name type="scientific">Georgenia deserti</name>
    <dbReference type="NCBI Taxonomy" id="2093781"/>
    <lineage>
        <taxon>Bacteria</taxon>
        <taxon>Bacillati</taxon>
        <taxon>Actinomycetota</taxon>
        <taxon>Actinomycetes</taxon>
        <taxon>Micrococcales</taxon>
        <taxon>Bogoriellaceae</taxon>
        <taxon>Georgenia</taxon>
    </lineage>
</organism>
<name>A0ABW4L698_9MICO</name>
<dbReference type="PANTHER" id="PTHR43498:SF1">
    <property type="entry name" value="COB--COM HETERODISULFIDE REDUCTASE IRON-SULFUR SUBUNIT A"/>
    <property type="match status" value="1"/>
</dbReference>
<dbReference type="RefSeq" id="WP_388006840.1">
    <property type="nucleotide sequence ID" value="NZ_JBHUEE010000005.1"/>
</dbReference>
<dbReference type="InterPro" id="IPR039650">
    <property type="entry name" value="HdrA-like"/>
</dbReference>
<dbReference type="Pfam" id="PF12831">
    <property type="entry name" value="FAD_oxidored"/>
    <property type="match status" value="1"/>
</dbReference>
<dbReference type="EMBL" id="JBHUEE010000005">
    <property type="protein sequence ID" value="MFD1718477.1"/>
    <property type="molecule type" value="Genomic_DNA"/>
</dbReference>
<proteinExistence type="predicted"/>
<protein>
    <submittedName>
        <fullName evidence="6">FAD-dependent oxidoreductase</fullName>
        <ecNumber evidence="6">1.-.-.-</ecNumber>
    </submittedName>
</protein>
<gene>
    <name evidence="6" type="ORF">ACFSE6_11560</name>
</gene>
<sequence length="462" mass="49194">MNPTATLHVDAPVRTSVDVAVVGSGPSGLSAAISAARRGARTLVIERFGYVGGNLTAGLVGPCMTSYSLDGSTQLIKGVFEELVLRMEEQGQAIHPSKVPANSPYCGYITYGHDKVTPFEPEAVKLTGLDMLREAGVEILFHTSVIAPRTEGERVTGLFVASKSGIEAIDASVVIDCSADADVVAGAGGETVYGRNEDGLAQPMTLFFRIAGVDDAAVDKYVTEAQEFRPFASIVEKARQSGEFTIPRKGIGLYKTLRPGVWRINTTRILGVSGVDVADLTKAEIEGREQVQQLVDFLRRRIPGFSDATLLDTASTIGVRETRRIVGDYTLTLKDLETGRHFEDVIGTCGYPVDIHSPVDEGGRLEDDETANVYEMPYRMLVPRDLDGVLVAGRCVSASHEALAAIRVMPPSFAMGQAAGTAAALAVAAGVQPRSVDVATLQHQLLEDGAYLGPEMVPETVG</sequence>
<keyword evidence="7" id="KW-1185">Reference proteome</keyword>
<evidence type="ECO:0000313" key="6">
    <source>
        <dbReference type="EMBL" id="MFD1718477.1"/>
    </source>
</evidence>
<keyword evidence="2" id="KW-0479">Metal-binding</keyword>